<feature type="transmembrane region" description="Helical" evidence="6">
    <location>
        <begin position="600"/>
        <end position="619"/>
    </location>
</feature>
<evidence type="ECO:0000256" key="1">
    <source>
        <dbReference type="ARBA" id="ARBA00004141"/>
    </source>
</evidence>
<dbReference type="AlphaFoldDB" id="A0A8H5CMM1"/>
<keyword evidence="9" id="KW-1185">Reference proteome</keyword>
<feature type="transmembrane region" description="Helical" evidence="6">
    <location>
        <begin position="560"/>
        <end position="579"/>
    </location>
</feature>
<feature type="compositionally biased region" description="Low complexity" evidence="5">
    <location>
        <begin position="1"/>
        <end position="15"/>
    </location>
</feature>
<feature type="transmembrane region" description="Helical" evidence="6">
    <location>
        <begin position="521"/>
        <end position="540"/>
    </location>
</feature>
<feature type="transmembrane region" description="Helical" evidence="6">
    <location>
        <begin position="416"/>
        <end position="439"/>
    </location>
</feature>
<dbReference type="CDD" id="cd17323">
    <property type="entry name" value="MFS_Tpo1_MDR_like"/>
    <property type="match status" value="1"/>
</dbReference>
<proteinExistence type="predicted"/>
<feature type="compositionally biased region" description="Pro residues" evidence="5">
    <location>
        <begin position="115"/>
        <end position="126"/>
    </location>
</feature>
<dbReference type="PROSITE" id="PS50850">
    <property type="entry name" value="MFS"/>
    <property type="match status" value="1"/>
</dbReference>
<accession>A0A8H5CMM1</accession>
<feature type="region of interest" description="Disordered" evidence="5">
    <location>
        <begin position="1"/>
        <end position="188"/>
    </location>
</feature>
<keyword evidence="2 6" id="KW-0812">Transmembrane</keyword>
<dbReference type="InterPro" id="IPR020846">
    <property type="entry name" value="MFS_dom"/>
</dbReference>
<feature type="transmembrane region" description="Helical" evidence="6">
    <location>
        <begin position="323"/>
        <end position="342"/>
    </location>
</feature>
<feature type="transmembrane region" description="Helical" evidence="6">
    <location>
        <begin position="286"/>
        <end position="303"/>
    </location>
</feature>
<dbReference type="Proteomes" id="UP000559027">
    <property type="component" value="Unassembled WGS sequence"/>
</dbReference>
<reference evidence="8 9" key="1">
    <citation type="journal article" date="2020" name="ISME J.">
        <title>Uncovering the hidden diversity of litter-decomposition mechanisms in mushroom-forming fungi.</title>
        <authorList>
            <person name="Floudas D."/>
            <person name="Bentzer J."/>
            <person name="Ahren D."/>
            <person name="Johansson T."/>
            <person name="Persson P."/>
            <person name="Tunlid A."/>
        </authorList>
    </citation>
    <scope>NUCLEOTIDE SEQUENCE [LARGE SCALE GENOMIC DNA]</scope>
    <source>
        <strain evidence="8 9">CBS 146.42</strain>
    </source>
</reference>
<feature type="region of interest" description="Disordered" evidence="5">
    <location>
        <begin position="211"/>
        <end position="238"/>
    </location>
</feature>
<comment type="caution">
    <text evidence="8">The sequence shown here is derived from an EMBL/GenBank/DDBJ whole genome shotgun (WGS) entry which is preliminary data.</text>
</comment>
<feature type="compositionally biased region" description="Acidic residues" evidence="5">
    <location>
        <begin position="227"/>
        <end position="238"/>
    </location>
</feature>
<evidence type="ECO:0000256" key="6">
    <source>
        <dbReference type="SAM" id="Phobius"/>
    </source>
</evidence>
<comment type="subcellular location">
    <subcellularLocation>
        <location evidence="1">Membrane</location>
        <topology evidence="1">Multi-pass membrane protein</topology>
    </subcellularLocation>
</comment>
<feature type="compositionally biased region" description="Low complexity" evidence="5">
    <location>
        <begin position="27"/>
        <end position="71"/>
    </location>
</feature>
<dbReference type="Gene3D" id="1.20.1250.20">
    <property type="entry name" value="MFS general substrate transporter like domains"/>
    <property type="match status" value="1"/>
</dbReference>
<feature type="transmembrane region" description="Helical" evidence="6">
    <location>
        <begin position="631"/>
        <end position="653"/>
    </location>
</feature>
<organism evidence="8 9">
    <name type="scientific">Leucocoprinus leucothites</name>
    <dbReference type="NCBI Taxonomy" id="201217"/>
    <lineage>
        <taxon>Eukaryota</taxon>
        <taxon>Fungi</taxon>
        <taxon>Dikarya</taxon>
        <taxon>Basidiomycota</taxon>
        <taxon>Agaricomycotina</taxon>
        <taxon>Agaricomycetes</taxon>
        <taxon>Agaricomycetidae</taxon>
        <taxon>Agaricales</taxon>
        <taxon>Agaricineae</taxon>
        <taxon>Agaricaceae</taxon>
        <taxon>Leucocoprinus</taxon>
    </lineage>
</organism>
<dbReference type="InterPro" id="IPR036259">
    <property type="entry name" value="MFS_trans_sf"/>
</dbReference>
<dbReference type="Pfam" id="PF07690">
    <property type="entry name" value="MFS_1"/>
    <property type="match status" value="1"/>
</dbReference>
<feature type="domain" description="Major facilitator superfamily (MFS) profile" evidence="7">
    <location>
        <begin position="284"/>
        <end position="712"/>
    </location>
</feature>
<keyword evidence="4 6" id="KW-0472">Membrane</keyword>
<keyword evidence="3 6" id="KW-1133">Transmembrane helix</keyword>
<dbReference type="SUPFAM" id="SSF103473">
    <property type="entry name" value="MFS general substrate transporter"/>
    <property type="match status" value="1"/>
</dbReference>
<dbReference type="FunFam" id="1.20.1250.20:FF:000082">
    <property type="entry name" value="MFS multidrug transporter, putative"/>
    <property type="match status" value="1"/>
</dbReference>
<evidence type="ECO:0000256" key="4">
    <source>
        <dbReference type="ARBA" id="ARBA00023136"/>
    </source>
</evidence>
<protein>
    <recommendedName>
        <fullName evidence="7">Major facilitator superfamily (MFS) profile domain-containing protein</fullName>
    </recommendedName>
</protein>
<feature type="transmembrane region" description="Helical" evidence="6">
    <location>
        <begin position="692"/>
        <end position="714"/>
    </location>
</feature>
<evidence type="ECO:0000256" key="3">
    <source>
        <dbReference type="ARBA" id="ARBA00022989"/>
    </source>
</evidence>
<feature type="transmembrane region" description="Helical" evidence="6">
    <location>
        <begin position="384"/>
        <end position="404"/>
    </location>
</feature>
<evidence type="ECO:0000256" key="2">
    <source>
        <dbReference type="ARBA" id="ARBA00022692"/>
    </source>
</evidence>
<dbReference type="PANTHER" id="PTHR23502">
    <property type="entry name" value="MAJOR FACILITATOR SUPERFAMILY"/>
    <property type="match status" value="1"/>
</dbReference>
<evidence type="ECO:0000313" key="9">
    <source>
        <dbReference type="Proteomes" id="UP000559027"/>
    </source>
</evidence>
<name>A0A8H5CMM1_9AGAR</name>
<evidence type="ECO:0000256" key="5">
    <source>
        <dbReference type="SAM" id="MobiDB-lite"/>
    </source>
</evidence>
<dbReference type="PANTHER" id="PTHR23502:SF74">
    <property type="entry name" value="MAJOR FACILITATOR SUPERFAMILY (MFS) PROFILE DOMAIN-CONTAINING PROTEIN"/>
    <property type="match status" value="1"/>
</dbReference>
<evidence type="ECO:0000259" key="7">
    <source>
        <dbReference type="PROSITE" id="PS50850"/>
    </source>
</evidence>
<feature type="compositionally biased region" description="Basic residues" evidence="5">
    <location>
        <begin position="96"/>
        <end position="105"/>
    </location>
</feature>
<dbReference type="OrthoDB" id="9986881at2759"/>
<dbReference type="InterPro" id="IPR011701">
    <property type="entry name" value="MFS"/>
</dbReference>
<dbReference type="GO" id="GO:0005886">
    <property type="term" value="C:plasma membrane"/>
    <property type="evidence" value="ECO:0007669"/>
    <property type="project" value="TreeGrafter"/>
</dbReference>
<dbReference type="GO" id="GO:0022857">
    <property type="term" value="F:transmembrane transporter activity"/>
    <property type="evidence" value="ECO:0007669"/>
    <property type="project" value="InterPro"/>
</dbReference>
<evidence type="ECO:0000313" key="8">
    <source>
        <dbReference type="EMBL" id="KAF5344631.1"/>
    </source>
</evidence>
<feature type="compositionally biased region" description="Pro residues" evidence="5">
    <location>
        <begin position="134"/>
        <end position="143"/>
    </location>
</feature>
<gene>
    <name evidence="8" type="ORF">D9756_011218</name>
</gene>
<feature type="compositionally biased region" description="Polar residues" evidence="5">
    <location>
        <begin position="77"/>
        <end position="91"/>
    </location>
</feature>
<dbReference type="EMBL" id="JAACJO010000059">
    <property type="protein sequence ID" value="KAF5344631.1"/>
    <property type="molecule type" value="Genomic_DNA"/>
</dbReference>
<feature type="transmembrane region" description="Helical" evidence="6">
    <location>
        <begin position="445"/>
        <end position="473"/>
    </location>
</feature>
<sequence length="756" mass="83689">MASSSSRRTSRTESTAWHSAIDFGMASPQSESQSPSRSHSPSAHPHPHSYSPSHSRMASTTTSRRSSLTYSPDRDPQAQNQNLTLDTSVAGPSSHPHAHRHRRHSAYLASHPHPYHPLPSPHPSLPTTPSQISIPPPSPPPRPRTQSTSAVLPPRSSHPARTGAQPTRWFYGPAPSSFGFGSPLTRTLTNPRTRLEREISRDERDFQMYGGDAIREPPVKPSPVIGEEAEEGEGEGEIVEERSAEEVESRRGVEVGEEPTIDANLIGWDGPDDPENPQNWSVKYKWLVTLICILMTVNVTFASSAPSTAARSVMTDFGVSQEVSYLITTVFLLGYVFGPLFWGPGSELVGRKPIFTLTLTLYTLFHLGQTLAPNIQTLLITRFFSGFFAVAPLTNCGGVIADIWPAVGRGPATSLFTASVFLGPVLGPIISGFIIANGISWRWVFWVMMFFAAACTLVAIPFLPETYAPVILLKKVRRLRKEDPITNKHLYAEHEKQDWSISGVLNRTLLRPFKMLYMEPILVLITIYLSIVYGLLYALFQAFPIIFTIRHHFTIAQTGLTFIGVGIGTTIGSLINYYSSLNYPALITKWRGFPPAEERLKGAMIGAPTLVVGIFWLGWTGQYESVPWYVPGLSTIVVGTGISLIFMSFLSYLVDTYLMYSASAFAANTICRSAVAAAFPLFTVQMFTAMGVNWACTLIGLVGLLFLPSPFLFYKYGARIREKSRFAPCIDLKIKKQIEEEERQKEIKEISQETKV</sequence>